<sequence>MSSTSKACILGASTFSIFMVYIVHSNQIAEKQRMSAGVEKDQERKRMKQSRFDDLNKQRALYDFYEKDQPITKNSDGSS</sequence>
<protein>
    <submittedName>
        <fullName evidence="5">Cytochrome c oxidase assembly protein Pet117</fullName>
    </submittedName>
</protein>
<organism evidence="5 6">
    <name type="scientific">Schizosaccharomyces osmophilus</name>
    <dbReference type="NCBI Taxonomy" id="2545709"/>
    <lineage>
        <taxon>Eukaryota</taxon>
        <taxon>Fungi</taxon>
        <taxon>Dikarya</taxon>
        <taxon>Ascomycota</taxon>
        <taxon>Taphrinomycotina</taxon>
        <taxon>Schizosaccharomycetes</taxon>
        <taxon>Schizosaccharomycetales</taxon>
        <taxon>Schizosaccharomycetaceae</taxon>
        <taxon>Schizosaccharomyces</taxon>
    </lineage>
</organism>
<evidence type="ECO:0000256" key="1">
    <source>
        <dbReference type="ARBA" id="ARBA00004173"/>
    </source>
</evidence>
<dbReference type="PANTHER" id="PTHR28163">
    <property type="entry name" value="PROTEIN PET117 HOMOLOG, MITOCHONDRIAL"/>
    <property type="match status" value="1"/>
</dbReference>
<comment type="similarity">
    <text evidence="2">Belongs to the PET117 family.</text>
</comment>
<dbReference type="GO" id="GO:0005739">
    <property type="term" value="C:mitochondrion"/>
    <property type="evidence" value="ECO:0007669"/>
    <property type="project" value="UniProtKB-SubCell"/>
</dbReference>
<name>A0AAE9WA19_9SCHI</name>
<evidence type="ECO:0000256" key="2">
    <source>
        <dbReference type="ARBA" id="ARBA00008197"/>
    </source>
</evidence>
<evidence type="ECO:0000256" key="4">
    <source>
        <dbReference type="ARBA" id="ARBA00023128"/>
    </source>
</evidence>
<keyword evidence="4" id="KW-0496">Mitochondrion</keyword>
<reference evidence="5 6" key="1">
    <citation type="journal article" date="2023" name="G3 (Bethesda)">
        <title>A high-quality reference genome for the fission yeast Schizosaccharomyces osmophilus.</title>
        <authorList>
            <person name="Jia G.S."/>
            <person name="Zhang W.C."/>
            <person name="Liang Y."/>
            <person name="Liu X.H."/>
            <person name="Rhind N."/>
            <person name="Pidoux A."/>
            <person name="Brysch-Herzberg M."/>
            <person name="Du L.L."/>
        </authorList>
    </citation>
    <scope>NUCLEOTIDE SEQUENCE [LARGE SCALE GENOMIC DNA]</scope>
    <source>
        <strain evidence="5 6">CBS 15793</strain>
    </source>
</reference>
<accession>A0AAE9WA19</accession>
<dbReference type="PANTHER" id="PTHR28163:SF1">
    <property type="entry name" value="PROTEIN PET117 HOMOLOG, MITOCHONDRIAL"/>
    <property type="match status" value="1"/>
</dbReference>
<gene>
    <name evidence="5" type="primary">pet117</name>
    <name evidence="5" type="ORF">SOMG_00544</name>
</gene>
<dbReference type="AlphaFoldDB" id="A0AAE9WA19"/>
<dbReference type="Pfam" id="PF15786">
    <property type="entry name" value="PET117"/>
    <property type="match status" value="1"/>
</dbReference>
<proteinExistence type="inferred from homology"/>
<keyword evidence="3" id="KW-0809">Transit peptide</keyword>
<dbReference type="GeneID" id="80874027"/>
<dbReference type="GO" id="GO:0033617">
    <property type="term" value="P:mitochondrial respiratory chain complex IV assembly"/>
    <property type="evidence" value="ECO:0007669"/>
    <property type="project" value="TreeGrafter"/>
</dbReference>
<dbReference type="Proteomes" id="UP001212411">
    <property type="component" value="Chromosome 1"/>
</dbReference>
<evidence type="ECO:0000256" key="3">
    <source>
        <dbReference type="ARBA" id="ARBA00022946"/>
    </source>
</evidence>
<dbReference type="KEGG" id="som:SOMG_00544"/>
<keyword evidence="6" id="KW-1185">Reference proteome</keyword>
<comment type="subcellular location">
    <subcellularLocation>
        <location evidence="1">Mitochondrion</location>
    </subcellularLocation>
</comment>
<dbReference type="EMBL" id="CP115611">
    <property type="protein sequence ID" value="WBW72360.1"/>
    <property type="molecule type" value="Genomic_DNA"/>
</dbReference>
<evidence type="ECO:0000313" key="6">
    <source>
        <dbReference type="Proteomes" id="UP001212411"/>
    </source>
</evidence>
<dbReference type="RefSeq" id="XP_056036603.1">
    <property type="nucleotide sequence ID" value="XM_056179338.1"/>
</dbReference>
<evidence type="ECO:0000313" key="5">
    <source>
        <dbReference type="EMBL" id="WBW72360.1"/>
    </source>
</evidence>
<dbReference type="InterPro" id="IPR031568">
    <property type="entry name" value="Pet117"/>
</dbReference>